<dbReference type="GO" id="GO:0005829">
    <property type="term" value="C:cytosol"/>
    <property type="evidence" value="ECO:0007669"/>
    <property type="project" value="TreeGrafter"/>
</dbReference>
<sequence length="290" mass="32140">MLSQASLVLLQRHLALKENSPFSLILDSLGQSAHPLLAEFVHHSSGLVVFLSYETPNQPAFANAFLDCSSASVKEIAGFVSSNTASSSPAKKALVVIDSLNYVPSTEITQLMAAIVLPKTSTVGCFHTNVPEPFSSGYPSAAVLLQYIAQAIFEVSPERVADEEEYLQLLSQLLFAPGQGLNLKVFKLHLVNRRKSGKSLTYDYVIDSASHEYQPYTQQQTDDTVSEEDMLKELTTFNLSTNAKQRFAREKVDLPFMEAQTEMGKMGGAIVYEFEKDDDYDEEDPYEDPF</sequence>
<reference evidence="9 10" key="1">
    <citation type="submission" date="2023-10" db="EMBL/GenBank/DDBJ databases">
        <title>Draft Genome Sequence of Candida saopaulonensis from a very Premature Infant with Sepsis.</title>
        <authorList>
            <person name="Ning Y."/>
            <person name="Dai R."/>
            <person name="Xiao M."/>
            <person name="Xu Y."/>
            <person name="Yan Q."/>
            <person name="Zhang L."/>
        </authorList>
    </citation>
    <scope>NUCLEOTIDE SEQUENCE [LARGE SCALE GENOMIC DNA]</scope>
    <source>
        <strain evidence="9 10">19XY460</strain>
    </source>
</reference>
<evidence type="ECO:0000256" key="8">
    <source>
        <dbReference type="ARBA" id="ARBA00023242"/>
    </source>
</evidence>
<evidence type="ECO:0000256" key="1">
    <source>
        <dbReference type="ARBA" id="ARBA00004123"/>
    </source>
</evidence>
<dbReference type="GO" id="GO:0000049">
    <property type="term" value="F:tRNA binding"/>
    <property type="evidence" value="ECO:0007669"/>
    <property type="project" value="TreeGrafter"/>
</dbReference>
<dbReference type="GO" id="GO:0005634">
    <property type="term" value="C:nucleus"/>
    <property type="evidence" value="ECO:0007669"/>
    <property type="project" value="UniProtKB-SubCell"/>
</dbReference>
<comment type="subcellular location">
    <subcellularLocation>
        <location evidence="2">Cytoplasm</location>
    </subcellularLocation>
    <subcellularLocation>
        <location evidence="1">Nucleus</location>
    </subcellularLocation>
</comment>
<dbReference type="GO" id="GO:0002098">
    <property type="term" value="P:tRNA wobble uridine modification"/>
    <property type="evidence" value="ECO:0007669"/>
    <property type="project" value="InterPro"/>
</dbReference>
<dbReference type="Gene3D" id="3.40.50.300">
    <property type="entry name" value="P-loop containing nucleotide triphosphate hydrolases"/>
    <property type="match status" value="1"/>
</dbReference>
<dbReference type="PANTHER" id="PTHR15641:SF1">
    <property type="entry name" value="ELONGATOR COMPLEX PROTEIN 5"/>
    <property type="match status" value="1"/>
</dbReference>
<comment type="similarity">
    <text evidence="4">Belongs to the ELP5 family.</text>
</comment>
<keyword evidence="8" id="KW-0539">Nucleus</keyword>
<evidence type="ECO:0000256" key="5">
    <source>
        <dbReference type="ARBA" id="ARBA00020264"/>
    </source>
</evidence>
<dbReference type="GO" id="GO:0033588">
    <property type="term" value="C:elongator holoenzyme complex"/>
    <property type="evidence" value="ECO:0007669"/>
    <property type="project" value="InterPro"/>
</dbReference>
<dbReference type="RefSeq" id="XP_062879752.1">
    <property type="nucleotide sequence ID" value="XM_063023682.1"/>
</dbReference>
<evidence type="ECO:0000256" key="6">
    <source>
        <dbReference type="ARBA" id="ARBA00022490"/>
    </source>
</evidence>
<dbReference type="Pfam" id="PF10483">
    <property type="entry name" value="Elong_Iki1"/>
    <property type="match status" value="1"/>
</dbReference>
<evidence type="ECO:0000256" key="4">
    <source>
        <dbReference type="ARBA" id="ARBA00009567"/>
    </source>
</evidence>
<dbReference type="InterPro" id="IPR027417">
    <property type="entry name" value="P-loop_NTPase"/>
</dbReference>
<dbReference type="CDD" id="cd19496">
    <property type="entry name" value="Elp5"/>
    <property type="match status" value="1"/>
</dbReference>
<evidence type="ECO:0000313" key="9">
    <source>
        <dbReference type="EMBL" id="WPK27374.1"/>
    </source>
</evidence>
<comment type="pathway">
    <text evidence="3">tRNA modification; 5-methoxycarbonylmethyl-2-thiouridine-tRNA biosynthesis.</text>
</comment>
<dbReference type="GeneID" id="88175820"/>
<proteinExistence type="inferred from homology"/>
<accession>A0AAX4HFJ6</accession>
<keyword evidence="10" id="KW-1185">Reference proteome</keyword>
<dbReference type="KEGG" id="asau:88175820"/>
<evidence type="ECO:0000256" key="2">
    <source>
        <dbReference type="ARBA" id="ARBA00004496"/>
    </source>
</evidence>
<protein>
    <recommendedName>
        <fullName evidence="5">Elongator complex protein 5</fullName>
    </recommendedName>
</protein>
<evidence type="ECO:0000313" key="10">
    <source>
        <dbReference type="Proteomes" id="UP001338582"/>
    </source>
</evidence>
<name>A0AAX4HFJ6_9ASCO</name>
<organism evidence="9 10">
    <name type="scientific">Australozyma saopauloensis</name>
    <dbReference type="NCBI Taxonomy" id="291208"/>
    <lineage>
        <taxon>Eukaryota</taxon>
        <taxon>Fungi</taxon>
        <taxon>Dikarya</taxon>
        <taxon>Ascomycota</taxon>
        <taxon>Saccharomycotina</taxon>
        <taxon>Pichiomycetes</taxon>
        <taxon>Metschnikowiaceae</taxon>
        <taxon>Australozyma</taxon>
    </lineage>
</organism>
<evidence type="ECO:0000256" key="3">
    <source>
        <dbReference type="ARBA" id="ARBA00005043"/>
    </source>
</evidence>
<dbReference type="EMBL" id="CP138899">
    <property type="protein sequence ID" value="WPK27374.1"/>
    <property type="molecule type" value="Genomic_DNA"/>
</dbReference>
<dbReference type="PANTHER" id="PTHR15641">
    <property type="entry name" value="ELONGATOR COMPLEX PROTEIN 5"/>
    <property type="match status" value="1"/>
</dbReference>
<gene>
    <name evidence="9" type="ORF">PUMCH_004760</name>
</gene>
<dbReference type="InterPro" id="IPR019519">
    <property type="entry name" value="Elp5"/>
</dbReference>
<dbReference type="Proteomes" id="UP001338582">
    <property type="component" value="Chromosome 6"/>
</dbReference>
<keyword evidence="6" id="KW-0963">Cytoplasm</keyword>
<evidence type="ECO:0000256" key="7">
    <source>
        <dbReference type="ARBA" id="ARBA00022694"/>
    </source>
</evidence>
<keyword evidence="7" id="KW-0819">tRNA processing</keyword>
<dbReference type="AlphaFoldDB" id="A0AAX4HFJ6"/>